<sequence>MQPAWALSWASPFYCQRRAQNPKDRSWTKPPRTPPPDACPGRPDALTPPPALSPPPGSQAQGCPTELWAPLPSYFSRTLQCLELLQQ</sequence>
<name>A0ABP0ACU9_PIPNA</name>
<protein>
    <submittedName>
        <fullName evidence="2">Uncharacterized protein</fullName>
    </submittedName>
</protein>
<accession>A0ABP0ACU9</accession>
<feature type="compositionally biased region" description="Pro residues" evidence="1">
    <location>
        <begin position="46"/>
        <end position="57"/>
    </location>
</feature>
<evidence type="ECO:0000313" key="2">
    <source>
        <dbReference type="EMBL" id="CAK6448341.1"/>
    </source>
</evidence>
<keyword evidence="3" id="KW-1185">Reference proteome</keyword>
<organism evidence="2 3">
    <name type="scientific">Pipistrellus nathusii</name>
    <name type="common">Nathusius' pipistrelle</name>
    <dbReference type="NCBI Taxonomy" id="59473"/>
    <lineage>
        <taxon>Eukaryota</taxon>
        <taxon>Metazoa</taxon>
        <taxon>Chordata</taxon>
        <taxon>Craniata</taxon>
        <taxon>Vertebrata</taxon>
        <taxon>Euteleostomi</taxon>
        <taxon>Mammalia</taxon>
        <taxon>Eutheria</taxon>
        <taxon>Laurasiatheria</taxon>
        <taxon>Chiroptera</taxon>
        <taxon>Yangochiroptera</taxon>
        <taxon>Vespertilionidae</taxon>
        <taxon>Pipistrellus</taxon>
    </lineage>
</organism>
<gene>
    <name evidence="2" type="ORF">MPIPNATIZW_LOCUS16647</name>
</gene>
<proteinExistence type="predicted"/>
<dbReference type="EMBL" id="OY882865">
    <property type="protein sequence ID" value="CAK6448341.1"/>
    <property type="molecule type" value="Genomic_DNA"/>
</dbReference>
<dbReference type="Proteomes" id="UP001314169">
    <property type="component" value="Chromosome 8"/>
</dbReference>
<evidence type="ECO:0000313" key="3">
    <source>
        <dbReference type="Proteomes" id="UP001314169"/>
    </source>
</evidence>
<feature type="region of interest" description="Disordered" evidence="1">
    <location>
        <begin position="20"/>
        <end position="63"/>
    </location>
</feature>
<reference evidence="2" key="1">
    <citation type="submission" date="2023-12" db="EMBL/GenBank/DDBJ databases">
        <authorList>
            <person name="Brown T."/>
        </authorList>
    </citation>
    <scope>NUCLEOTIDE SEQUENCE</scope>
</reference>
<evidence type="ECO:0000256" key="1">
    <source>
        <dbReference type="SAM" id="MobiDB-lite"/>
    </source>
</evidence>